<comment type="similarity">
    <text evidence="1">Belongs to the V-ATPase E subunit family.</text>
</comment>
<dbReference type="Gene3D" id="3.30.2320.30">
    <property type="entry name" value="ATP synthase, E subunit, C-terminal"/>
    <property type="match status" value="1"/>
</dbReference>
<dbReference type="OrthoDB" id="1725377at2"/>
<dbReference type="InterPro" id="IPR002842">
    <property type="entry name" value="ATPase_V1_Esu"/>
</dbReference>
<evidence type="ECO:0000256" key="3">
    <source>
        <dbReference type="ARBA" id="ARBA00023065"/>
    </source>
</evidence>
<name>A0A1T5JZI7_9FIRM</name>
<sequence>MITMEGKLDVFTKLVLEKVQREYEEKKREIEKGNNEAIQKHKLDIEEKSNKIISNMINKGEIQKNRLVSKAKVEKKRVLLSKKEELLGRIIDNIRLKAVQFTYEDNYRAYMEESLAIVLENLKNKKAIILFIRDNDRPKFNKMINNLIKEKNFDTKKVEFESLKDDAIGGVIGVDKEKTIKVDCSIKTRIEDNRNLMGQRLYDVLNSSQIT</sequence>
<dbReference type="RefSeq" id="WP_079490522.1">
    <property type="nucleotide sequence ID" value="NZ_FUZT01000003.1"/>
</dbReference>
<dbReference type="SUPFAM" id="SSF160527">
    <property type="entry name" value="V-type ATPase subunit E-like"/>
    <property type="match status" value="1"/>
</dbReference>
<gene>
    <name evidence="4" type="ORF">SAMN02194393_01485</name>
</gene>
<organism evidence="4 5">
    <name type="scientific">Maledivibacter halophilus</name>
    <dbReference type="NCBI Taxonomy" id="36842"/>
    <lineage>
        <taxon>Bacteria</taxon>
        <taxon>Bacillati</taxon>
        <taxon>Bacillota</taxon>
        <taxon>Clostridia</taxon>
        <taxon>Peptostreptococcales</taxon>
        <taxon>Caminicellaceae</taxon>
        <taxon>Maledivibacter</taxon>
    </lineage>
</organism>
<dbReference type="AlphaFoldDB" id="A0A1T5JZI7"/>
<evidence type="ECO:0000313" key="5">
    <source>
        <dbReference type="Proteomes" id="UP000190285"/>
    </source>
</evidence>
<dbReference type="EMBL" id="FUZT01000003">
    <property type="protein sequence ID" value="SKC56710.1"/>
    <property type="molecule type" value="Genomic_DNA"/>
</dbReference>
<dbReference type="GO" id="GO:0046961">
    <property type="term" value="F:proton-transporting ATPase activity, rotational mechanism"/>
    <property type="evidence" value="ECO:0007669"/>
    <property type="project" value="InterPro"/>
</dbReference>
<protein>
    <submittedName>
        <fullName evidence="4">H+-ATPase subunit E/Vma4</fullName>
    </submittedName>
</protein>
<evidence type="ECO:0000313" key="4">
    <source>
        <dbReference type="EMBL" id="SKC56710.1"/>
    </source>
</evidence>
<evidence type="ECO:0000256" key="1">
    <source>
        <dbReference type="ARBA" id="ARBA00005901"/>
    </source>
</evidence>
<dbReference type="Proteomes" id="UP000190285">
    <property type="component" value="Unassembled WGS sequence"/>
</dbReference>
<reference evidence="4 5" key="1">
    <citation type="submission" date="2017-02" db="EMBL/GenBank/DDBJ databases">
        <authorList>
            <person name="Peterson S.W."/>
        </authorList>
    </citation>
    <scope>NUCLEOTIDE SEQUENCE [LARGE SCALE GENOMIC DNA]</scope>
    <source>
        <strain evidence="4 5">M1</strain>
    </source>
</reference>
<dbReference type="Pfam" id="PF01991">
    <property type="entry name" value="vATP-synt_E"/>
    <property type="match status" value="1"/>
</dbReference>
<keyword evidence="3" id="KW-0406">Ion transport</keyword>
<keyword evidence="2" id="KW-0813">Transport</keyword>
<evidence type="ECO:0000256" key="2">
    <source>
        <dbReference type="ARBA" id="ARBA00022448"/>
    </source>
</evidence>
<accession>A0A1T5JZI7</accession>
<keyword evidence="5" id="KW-1185">Reference proteome</keyword>
<dbReference type="STRING" id="36842.SAMN02194393_01485"/>
<dbReference type="InterPro" id="IPR038495">
    <property type="entry name" value="ATPase_E_C"/>
</dbReference>
<dbReference type="GO" id="GO:0033178">
    <property type="term" value="C:proton-transporting two-sector ATPase complex, catalytic domain"/>
    <property type="evidence" value="ECO:0007669"/>
    <property type="project" value="InterPro"/>
</dbReference>
<proteinExistence type="inferred from homology"/>